<dbReference type="SUPFAM" id="SSF53597">
    <property type="entry name" value="Dihydrofolate reductase-like"/>
    <property type="match status" value="1"/>
</dbReference>
<dbReference type="EMBL" id="JAUSZT010000003">
    <property type="protein sequence ID" value="MDQ0997566.1"/>
    <property type="molecule type" value="Genomic_DNA"/>
</dbReference>
<dbReference type="Proteomes" id="UP001237780">
    <property type="component" value="Unassembled WGS sequence"/>
</dbReference>
<dbReference type="InterPro" id="IPR050765">
    <property type="entry name" value="Riboflavin_Biosynth_HTPR"/>
</dbReference>
<comment type="caution">
    <text evidence="2">The sequence shown here is derived from an EMBL/GenBank/DDBJ whole genome shotgun (WGS) entry which is preliminary data.</text>
</comment>
<feature type="domain" description="Bacterial bifunctional deaminase-reductase C-terminal" evidence="1">
    <location>
        <begin position="2"/>
        <end position="186"/>
    </location>
</feature>
<dbReference type="RefSeq" id="WP_307281682.1">
    <property type="nucleotide sequence ID" value="NZ_JAUSZT010000003.1"/>
</dbReference>
<accession>A0ABU0SAR3</accession>
<dbReference type="PANTHER" id="PTHR38011:SF2">
    <property type="entry name" value="BIFUNCTIONAL DEAMINASE-REDUCTASE DOMAIN PROTEIN"/>
    <property type="match status" value="1"/>
</dbReference>
<organism evidence="2 3">
    <name type="scientific">Phyllobacterium ifriqiyense</name>
    <dbReference type="NCBI Taxonomy" id="314238"/>
    <lineage>
        <taxon>Bacteria</taxon>
        <taxon>Pseudomonadati</taxon>
        <taxon>Pseudomonadota</taxon>
        <taxon>Alphaproteobacteria</taxon>
        <taxon>Hyphomicrobiales</taxon>
        <taxon>Phyllobacteriaceae</taxon>
        <taxon>Phyllobacterium</taxon>
    </lineage>
</organism>
<evidence type="ECO:0000259" key="1">
    <source>
        <dbReference type="Pfam" id="PF01872"/>
    </source>
</evidence>
<protein>
    <submittedName>
        <fullName evidence="2">Dihydrofolate reductase</fullName>
    </submittedName>
</protein>
<sequence length="204" mass="22165">MRKIIATAFLSLDGIMQAPGGPEEDTDGGFKYGGWTFHYWDEIMGEVMDKAMATPFDLLLGRRTYDIFAAHWPRVEAGDLIGDKFNAATKYVATASPDTLTWKNTVALDPNITEAVRKLRQSDGADILIQGSSQLVHALLADDLIDELNLWVFPIVLGKGKAFFSAEAKPGALKLVGSKASTTGVVINTYHRAGEIKTGSFALE</sequence>
<name>A0ABU0SAR3_9HYPH</name>
<dbReference type="Gene3D" id="3.40.430.10">
    <property type="entry name" value="Dihydrofolate Reductase, subunit A"/>
    <property type="match status" value="1"/>
</dbReference>
<reference evidence="2 3" key="1">
    <citation type="submission" date="2023-07" db="EMBL/GenBank/DDBJ databases">
        <title>Comparative genomics of wheat-associated soil bacteria to identify genetic determinants of phenazine resistance.</title>
        <authorList>
            <person name="Mouncey N."/>
        </authorList>
    </citation>
    <scope>NUCLEOTIDE SEQUENCE [LARGE SCALE GENOMIC DNA]</scope>
    <source>
        <strain evidence="2 3">W4I11</strain>
    </source>
</reference>
<evidence type="ECO:0000313" key="3">
    <source>
        <dbReference type="Proteomes" id="UP001237780"/>
    </source>
</evidence>
<dbReference type="Pfam" id="PF01872">
    <property type="entry name" value="RibD_C"/>
    <property type="match status" value="1"/>
</dbReference>
<proteinExistence type="predicted"/>
<keyword evidence="3" id="KW-1185">Reference proteome</keyword>
<evidence type="ECO:0000313" key="2">
    <source>
        <dbReference type="EMBL" id="MDQ0997566.1"/>
    </source>
</evidence>
<dbReference type="InterPro" id="IPR024072">
    <property type="entry name" value="DHFR-like_dom_sf"/>
</dbReference>
<dbReference type="PANTHER" id="PTHR38011">
    <property type="entry name" value="DIHYDROFOLATE REDUCTASE FAMILY PROTEIN (AFU_ORTHOLOGUE AFUA_8G06820)"/>
    <property type="match status" value="1"/>
</dbReference>
<gene>
    <name evidence="2" type="ORF">QFZ34_002748</name>
</gene>
<dbReference type="InterPro" id="IPR002734">
    <property type="entry name" value="RibDG_C"/>
</dbReference>